<dbReference type="PANTHER" id="PTHR47197">
    <property type="entry name" value="PROTEIN NIRF"/>
    <property type="match status" value="1"/>
</dbReference>
<dbReference type="SUPFAM" id="SSF51004">
    <property type="entry name" value="C-terminal (heme d1) domain of cytochrome cd1-nitrite reductase"/>
    <property type="match status" value="1"/>
</dbReference>
<comment type="caution">
    <text evidence="3">The sequence shown here is derived from an EMBL/GenBank/DDBJ whole genome shotgun (WGS) entry which is preliminary data.</text>
</comment>
<dbReference type="EMBL" id="DOGS01000197">
    <property type="protein sequence ID" value="HBQ49163.1"/>
    <property type="molecule type" value="Genomic_DNA"/>
</dbReference>
<dbReference type="InterPro" id="IPR011964">
    <property type="entry name" value="YVTN_b-propeller_repeat"/>
</dbReference>
<reference evidence="3 4" key="1">
    <citation type="journal article" date="2018" name="Nat. Biotechnol.">
        <title>A standardized bacterial taxonomy based on genome phylogeny substantially revises the tree of life.</title>
        <authorList>
            <person name="Parks D.H."/>
            <person name="Chuvochina M."/>
            <person name="Waite D.W."/>
            <person name="Rinke C."/>
            <person name="Skarshewski A."/>
            <person name="Chaumeil P.A."/>
            <person name="Hugenholtz P."/>
        </authorList>
    </citation>
    <scope>NUCLEOTIDE SEQUENCE [LARGE SCALE GENOMIC DNA]</scope>
    <source>
        <strain evidence="3">UBA10378</strain>
    </source>
</reference>
<organism evidence="3 4">
    <name type="scientific">Hyphomonas atlantica</name>
    <dbReference type="NCBI Taxonomy" id="1280948"/>
    <lineage>
        <taxon>Bacteria</taxon>
        <taxon>Pseudomonadati</taxon>
        <taxon>Pseudomonadota</taxon>
        <taxon>Alphaproteobacteria</taxon>
        <taxon>Hyphomonadales</taxon>
        <taxon>Hyphomonadaceae</taxon>
        <taxon>Hyphomonas</taxon>
    </lineage>
</organism>
<accession>A0A356W751</accession>
<dbReference type="Pfam" id="PF21783">
    <property type="entry name" value="YNCE"/>
    <property type="match status" value="1"/>
</dbReference>
<dbReference type="InterPro" id="IPR011048">
    <property type="entry name" value="Haem_d1_sf"/>
</dbReference>
<gene>
    <name evidence="3" type="ORF">DD728_09810</name>
</gene>
<dbReference type="Proteomes" id="UP000263957">
    <property type="component" value="Unassembled WGS sequence"/>
</dbReference>
<evidence type="ECO:0000313" key="3">
    <source>
        <dbReference type="EMBL" id="HBQ49163.1"/>
    </source>
</evidence>
<dbReference type="Gene3D" id="2.130.10.10">
    <property type="entry name" value="YVTN repeat-like/Quinoprotein amine dehydrogenase"/>
    <property type="match status" value="2"/>
</dbReference>
<dbReference type="AlphaFoldDB" id="A0A356W751"/>
<dbReference type="PANTHER" id="PTHR47197:SF3">
    <property type="entry name" value="DIHYDRO-HEME D1 DEHYDROGENASE"/>
    <property type="match status" value="1"/>
</dbReference>
<dbReference type="InterPro" id="IPR051200">
    <property type="entry name" value="Host-pathogen_enzymatic-act"/>
</dbReference>
<sequence length="401" mass="42531">MVAGLFATEAENFDLTLLLPEPSYKDLFGFERMERVMFQQSISRVSEARATGLGFLIMAAYFAMAALSSASAGERNVVFVPMGGNNEIAVIDVDTNKVVERITGVPAVHGLAKTPDGKLLIAGSFTEVEPGATIPERPAGVSAEDHAAHHAKSASRPVAKSAVISRVTFIKVKDRSVVRRVDVPGGVHHVAASPNGFFAAVTHPNQDAVSVIDIRTFTVVATVKTGAVPNYAAFSQDGARLYISDSGDNSVSIVRTANWRVSDRVKVGEAPEHLVVRDDLGKMFVNNVGDGTVSVIDLKHLAVAKVLKGGEDPHGIDVSEGGRTLFVSAKGANKLIAIDLSSGDRRELTLAPQPYHLAVIKGQGVIYVSSVELPKLWVVDAKTLKLTGTIDVGGKGHQLVQ</sequence>
<keyword evidence="1" id="KW-0732">Signal</keyword>
<dbReference type="NCBIfam" id="TIGR02276">
    <property type="entry name" value="beta_rpt_yvtn"/>
    <property type="match status" value="1"/>
</dbReference>
<proteinExistence type="predicted"/>
<feature type="domain" description="YNCE-like beta-propeller" evidence="2">
    <location>
        <begin position="232"/>
        <end position="352"/>
    </location>
</feature>
<dbReference type="InterPro" id="IPR048433">
    <property type="entry name" value="YNCE-like_beta-prop"/>
</dbReference>
<name>A0A356W751_9PROT</name>
<evidence type="ECO:0000256" key="1">
    <source>
        <dbReference type="ARBA" id="ARBA00022729"/>
    </source>
</evidence>
<evidence type="ECO:0000259" key="2">
    <source>
        <dbReference type="Pfam" id="PF21783"/>
    </source>
</evidence>
<evidence type="ECO:0000313" key="4">
    <source>
        <dbReference type="Proteomes" id="UP000263957"/>
    </source>
</evidence>
<dbReference type="InterPro" id="IPR015943">
    <property type="entry name" value="WD40/YVTN_repeat-like_dom_sf"/>
</dbReference>
<protein>
    <recommendedName>
        <fullName evidence="2">YNCE-like beta-propeller domain-containing protein</fullName>
    </recommendedName>
</protein>